<evidence type="ECO:0000313" key="3">
    <source>
        <dbReference type="Proteomes" id="UP000693946"/>
    </source>
</evidence>
<feature type="region of interest" description="Disordered" evidence="1">
    <location>
        <begin position="1"/>
        <end position="48"/>
    </location>
</feature>
<protein>
    <submittedName>
        <fullName evidence="2">Uncharacterized protein</fullName>
    </submittedName>
</protein>
<feature type="compositionally biased region" description="Polar residues" evidence="1">
    <location>
        <begin position="39"/>
        <end position="48"/>
    </location>
</feature>
<sequence length="129" mass="14370">MVCKDERGGRQSCPSSSISIELSSNFSPESDMDEHVTQGKVSCNSGSAQQRSVAAESLNFTPKWPTIQFLVYTHQNVEKTERVATCRGGKKSQRTIKDDEYGTKRTIDVFIDHSTFCTDSDVTAFPPRQ</sequence>
<evidence type="ECO:0000313" key="2">
    <source>
        <dbReference type="EMBL" id="KAG7497017.1"/>
    </source>
</evidence>
<reference evidence="2 3" key="1">
    <citation type="journal article" date="2021" name="Sci. Rep.">
        <title>Chromosome anchoring in Senegalese sole (Solea senegalensis) reveals sex-associated markers and genome rearrangements in flatfish.</title>
        <authorList>
            <person name="Guerrero-Cozar I."/>
            <person name="Gomez-Garrido J."/>
            <person name="Berbel C."/>
            <person name="Martinez-Blanch J.F."/>
            <person name="Alioto T."/>
            <person name="Claros M.G."/>
            <person name="Gagnaire P.A."/>
            <person name="Manchado M."/>
        </authorList>
    </citation>
    <scope>NUCLEOTIDE SEQUENCE [LARGE SCALE GENOMIC DNA]</scope>
    <source>
        <strain evidence="2">Sse05_10M</strain>
    </source>
</reference>
<accession>A0AAV6QVC7</accession>
<organism evidence="2 3">
    <name type="scientific">Solea senegalensis</name>
    <name type="common">Senegalese sole</name>
    <dbReference type="NCBI Taxonomy" id="28829"/>
    <lineage>
        <taxon>Eukaryota</taxon>
        <taxon>Metazoa</taxon>
        <taxon>Chordata</taxon>
        <taxon>Craniata</taxon>
        <taxon>Vertebrata</taxon>
        <taxon>Euteleostomi</taxon>
        <taxon>Actinopterygii</taxon>
        <taxon>Neopterygii</taxon>
        <taxon>Teleostei</taxon>
        <taxon>Neoteleostei</taxon>
        <taxon>Acanthomorphata</taxon>
        <taxon>Carangaria</taxon>
        <taxon>Pleuronectiformes</taxon>
        <taxon>Pleuronectoidei</taxon>
        <taxon>Soleidae</taxon>
        <taxon>Solea</taxon>
    </lineage>
</organism>
<proteinExistence type="predicted"/>
<keyword evidence="3" id="KW-1185">Reference proteome</keyword>
<dbReference type="Proteomes" id="UP000693946">
    <property type="component" value="Linkage Group LG3"/>
</dbReference>
<dbReference type="EMBL" id="JAGKHQ010000015">
    <property type="protein sequence ID" value="KAG7497017.1"/>
    <property type="molecule type" value="Genomic_DNA"/>
</dbReference>
<gene>
    <name evidence="2" type="ORF">JOB18_030108</name>
</gene>
<name>A0AAV6QVC7_SOLSE</name>
<dbReference type="AlphaFoldDB" id="A0AAV6QVC7"/>
<evidence type="ECO:0000256" key="1">
    <source>
        <dbReference type="SAM" id="MobiDB-lite"/>
    </source>
</evidence>
<comment type="caution">
    <text evidence="2">The sequence shown here is derived from an EMBL/GenBank/DDBJ whole genome shotgun (WGS) entry which is preliminary data.</text>
</comment>
<feature type="compositionally biased region" description="Low complexity" evidence="1">
    <location>
        <begin position="12"/>
        <end position="27"/>
    </location>
</feature>